<dbReference type="GO" id="GO:0030246">
    <property type="term" value="F:carbohydrate binding"/>
    <property type="evidence" value="ECO:0007669"/>
    <property type="project" value="InterPro"/>
</dbReference>
<accession>A0A427Y1S1</accession>
<proteinExistence type="inferred from homology"/>
<dbReference type="PRINTS" id="PR00132">
    <property type="entry name" value="GLHYDRLASE2"/>
</dbReference>
<comment type="caution">
    <text evidence="8">The sequence shown here is derived from an EMBL/GenBank/DDBJ whole genome shotgun (WGS) entry which is preliminary data.</text>
</comment>
<evidence type="ECO:0000313" key="9">
    <source>
        <dbReference type="Proteomes" id="UP000279236"/>
    </source>
</evidence>
<organism evidence="8 9">
    <name type="scientific">Apiotrichum porosum</name>
    <dbReference type="NCBI Taxonomy" id="105984"/>
    <lineage>
        <taxon>Eukaryota</taxon>
        <taxon>Fungi</taxon>
        <taxon>Dikarya</taxon>
        <taxon>Basidiomycota</taxon>
        <taxon>Agaricomycotina</taxon>
        <taxon>Tremellomycetes</taxon>
        <taxon>Trichosporonales</taxon>
        <taxon>Trichosporonaceae</taxon>
        <taxon>Apiotrichum</taxon>
    </lineage>
</organism>
<name>A0A427Y1S1_9TREE</name>
<keyword evidence="9" id="KW-1185">Reference proteome</keyword>
<dbReference type="EMBL" id="RSCE01000003">
    <property type="protein sequence ID" value="RSH85000.1"/>
    <property type="molecule type" value="Genomic_DNA"/>
</dbReference>
<dbReference type="InterPro" id="IPR023230">
    <property type="entry name" value="Glyco_hydro_2_CS"/>
</dbReference>
<dbReference type="STRING" id="105984.A0A427Y1S1"/>
<evidence type="ECO:0000259" key="7">
    <source>
        <dbReference type="SMART" id="SM01038"/>
    </source>
</evidence>
<dbReference type="AlphaFoldDB" id="A0A427Y1S1"/>
<dbReference type="Gene3D" id="2.60.120.260">
    <property type="entry name" value="Galactose-binding domain-like"/>
    <property type="match status" value="1"/>
</dbReference>
<dbReference type="Pfam" id="PF02837">
    <property type="entry name" value="Glyco_hydro_2_N"/>
    <property type="match status" value="1"/>
</dbReference>
<dbReference type="GO" id="GO:0009341">
    <property type="term" value="C:beta-galactosidase complex"/>
    <property type="evidence" value="ECO:0007669"/>
    <property type="project" value="InterPro"/>
</dbReference>
<evidence type="ECO:0000256" key="1">
    <source>
        <dbReference type="ARBA" id="ARBA00001412"/>
    </source>
</evidence>
<dbReference type="SUPFAM" id="SSF49303">
    <property type="entry name" value="beta-Galactosidase/glucuronidase domain"/>
    <property type="match status" value="2"/>
</dbReference>
<dbReference type="InterPro" id="IPR013783">
    <property type="entry name" value="Ig-like_fold"/>
</dbReference>
<dbReference type="PROSITE" id="PS00608">
    <property type="entry name" value="GLYCOSYL_HYDROL_F2_2"/>
    <property type="match status" value="1"/>
</dbReference>
<dbReference type="OrthoDB" id="408320at2759"/>
<dbReference type="GeneID" id="39591120"/>
<dbReference type="InterPro" id="IPR006101">
    <property type="entry name" value="Glyco_hydro_2"/>
</dbReference>
<dbReference type="Gene3D" id="2.70.98.10">
    <property type="match status" value="1"/>
</dbReference>
<dbReference type="GO" id="GO:0004565">
    <property type="term" value="F:beta-galactosidase activity"/>
    <property type="evidence" value="ECO:0007669"/>
    <property type="project" value="UniProtKB-EC"/>
</dbReference>
<dbReference type="InterPro" id="IPR023232">
    <property type="entry name" value="Glyco_hydro_2_AS"/>
</dbReference>
<dbReference type="InterPro" id="IPR011013">
    <property type="entry name" value="Gal_mutarotase_sf_dom"/>
</dbReference>
<sequence length="971" mass="108159">MNVVYHPAEHEDTTPWRGALPARAWQQSDARSLSLNAPYRFRLSPTAAVEDGDAFASPDFNDGKWDTIPVPSHWVLHGYGAPAYQNINYPFPVDPPFVPTENPTGDYRFEFDLPKEWELNNGKTVLRFDGVESWYKVWLNGKLLGFSTGSRLPTEFDVTSALGEKNVLAVRVHQWSAATYVEDQDQWWMPGIFRDVTLIHRPAKSVEDHFVHASYDHTTGKGTLKVDSNPAGRVIVPALNIDQETGTEVTVAVEPWTAENPHLYTGVLVTDGERVPLQIGFRTVKVDNGVITVNGKRILFRGVNRHEFHPDMGRALDHATMLQDVLIMKQNNMNAVRTSHYPPHPHFLDLCDEYGLWVIDEVDLETHGFEIDGWKGNPSAAPQYTEALLNRADRMVERDKNHPSIIIWSLGNEAGTGNNLLLMSKQIKKRDSSRLIHYEGDRSCEGTDMYSRMYASHLEVEEIGKGIEPPLDDPELDAKRRKMPFIQCEYAHAMGNGPGGLLEYQQLFEKYPRCQGGFVWEFIDHGFEKTTPEGKKYWAYGGDFGEEIHDGNFISDGLLFPNRDPSPGMLEYKKVIEPVKMTGDASKGTLSIYNGYDFSDLKHLSLWWKLEHNGEFVAEGGIDAATLPEIAPGKTGEIKLPVIAVDGKGEFWWTFSARLADKAPWGEAGHEVAWTQFPAIALPAPVSAPASVKPVKDGKTVTVGPATFNAVDGQLVQLGGIKVDGAKLDIWRAITDNDRGISFDTKRSMADEWYAAGFDRVHHRIDSVAIEGDAFVVATRAAPAIRNRGLRTVYRWTAPDAGSVKLSLSVEPEGDWGNLLLPRLGVRFGLPKDLANVEWFGCGPNEAYADTRTAAKVGKYAYTIDAMQTPYVFPQENGSRIDVRWAEITGSGPGLRVEGEPLFALTARRWTTEQLDKAKHTTDLVAGDNVWLNVDLKLNGIGTGSCGEEVLVHDELFPAKHDFSFVLRPLA</sequence>
<dbReference type="InterPro" id="IPR032312">
    <property type="entry name" value="LacZ_4"/>
</dbReference>
<dbReference type="InterPro" id="IPR014718">
    <property type="entry name" value="GH-type_carb-bd"/>
</dbReference>
<evidence type="ECO:0000256" key="2">
    <source>
        <dbReference type="ARBA" id="ARBA00007401"/>
    </source>
</evidence>
<evidence type="ECO:0000313" key="8">
    <source>
        <dbReference type="EMBL" id="RSH85000.1"/>
    </source>
</evidence>
<comment type="catalytic activity">
    <reaction evidence="1">
        <text>Hydrolysis of terminal non-reducing beta-D-galactose residues in beta-D-galactosides.</text>
        <dbReference type="EC" id="3.2.1.23"/>
    </reaction>
</comment>
<evidence type="ECO:0000256" key="3">
    <source>
        <dbReference type="ARBA" id="ARBA00012756"/>
    </source>
</evidence>
<dbReference type="InterPro" id="IPR036156">
    <property type="entry name" value="Beta-gal/glucu_dom_sf"/>
</dbReference>
<dbReference type="Pfam" id="PF02836">
    <property type="entry name" value="Glyco_hydro_2_C"/>
    <property type="match status" value="1"/>
</dbReference>
<evidence type="ECO:0000256" key="6">
    <source>
        <dbReference type="ARBA" id="ARBA00032230"/>
    </source>
</evidence>
<dbReference type="InterPro" id="IPR006103">
    <property type="entry name" value="Glyco_hydro_2_cat"/>
</dbReference>
<dbReference type="SUPFAM" id="SSF74650">
    <property type="entry name" value="Galactose mutarotase-like"/>
    <property type="match status" value="1"/>
</dbReference>
<comment type="similarity">
    <text evidence="2">Belongs to the glycosyl hydrolase 2 family.</text>
</comment>
<dbReference type="SUPFAM" id="SSF49785">
    <property type="entry name" value="Galactose-binding domain-like"/>
    <property type="match status" value="1"/>
</dbReference>
<dbReference type="Gene3D" id="3.20.20.80">
    <property type="entry name" value="Glycosidases"/>
    <property type="match status" value="1"/>
</dbReference>
<dbReference type="PROSITE" id="PS00719">
    <property type="entry name" value="GLYCOSYL_HYDROL_F2_1"/>
    <property type="match status" value="1"/>
</dbReference>
<dbReference type="InterPro" id="IPR004199">
    <property type="entry name" value="B-gal_small/dom_5"/>
</dbReference>
<dbReference type="RefSeq" id="XP_028478448.1">
    <property type="nucleotide sequence ID" value="XM_028621996.1"/>
</dbReference>
<keyword evidence="5" id="KW-0326">Glycosidase</keyword>
<dbReference type="SMART" id="SM01038">
    <property type="entry name" value="Bgal_small_N"/>
    <property type="match status" value="1"/>
</dbReference>
<dbReference type="Gene3D" id="2.60.40.10">
    <property type="entry name" value="Immunoglobulins"/>
    <property type="match status" value="2"/>
</dbReference>
<dbReference type="EC" id="3.2.1.23" evidence="3"/>
<dbReference type="InterPro" id="IPR050347">
    <property type="entry name" value="Bact_Beta-galactosidase"/>
</dbReference>
<dbReference type="GO" id="GO:0005990">
    <property type="term" value="P:lactose catabolic process"/>
    <property type="evidence" value="ECO:0007669"/>
    <property type="project" value="TreeGrafter"/>
</dbReference>
<dbReference type="InterPro" id="IPR006104">
    <property type="entry name" value="Glyco_hydro_2_N"/>
</dbReference>
<dbReference type="SUPFAM" id="SSF51445">
    <property type="entry name" value="(Trans)glycosidases"/>
    <property type="match status" value="1"/>
</dbReference>
<protein>
    <recommendedName>
        <fullName evidence="3">beta-galactosidase</fullName>
        <ecNumber evidence="3">3.2.1.23</ecNumber>
    </recommendedName>
    <alternativeName>
        <fullName evidence="6">Lactase</fullName>
    </alternativeName>
</protein>
<dbReference type="PANTHER" id="PTHR46323:SF2">
    <property type="entry name" value="BETA-GALACTOSIDASE"/>
    <property type="match status" value="1"/>
</dbReference>
<dbReference type="PANTHER" id="PTHR46323">
    <property type="entry name" value="BETA-GALACTOSIDASE"/>
    <property type="match status" value="1"/>
</dbReference>
<feature type="domain" description="Beta galactosidase small chain/" evidence="7">
    <location>
        <begin position="702"/>
        <end position="968"/>
    </location>
</feature>
<dbReference type="Pfam" id="PF16353">
    <property type="entry name" value="LacZ_4"/>
    <property type="match status" value="1"/>
</dbReference>
<dbReference type="Proteomes" id="UP000279236">
    <property type="component" value="Unassembled WGS sequence"/>
</dbReference>
<dbReference type="Pfam" id="PF02929">
    <property type="entry name" value="Bgal_small_N"/>
    <property type="match status" value="1"/>
</dbReference>
<evidence type="ECO:0000256" key="5">
    <source>
        <dbReference type="ARBA" id="ARBA00023295"/>
    </source>
</evidence>
<dbReference type="InterPro" id="IPR008979">
    <property type="entry name" value="Galactose-bd-like_sf"/>
</dbReference>
<dbReference type="InterPro" id="IPR017853">
    <property type="entry name" value="GH"/>
</dbReference>
<reference evidence="8 9" key="1">
    <citation type="submission" date="2018-11" db="EMBL/GenBank/DDBJ databases">
        <title>Genome sequence of Apiotrichum porosum DSM 27194.</title>
        <authorList>
            <person name="Aliyu H."/>
            <person name="Gorte O."/>
            <person name="Ochsenreither K."/>
        </authorList>
    </citation>
    <scope>NUCLEOTIDE SEQUENCE [LARGE SCALE GENOMIC DNA]</scope>
    <source>
        <strain evidence="8 9">DSM 27194</strain>
    </source>
</reference>
<keyword evidence="4" id="KW-0378">Hydrolase</keyword>
<gene>
    <name evidence="8" type="ORF">EHS24_006577</name>
</gene>
<evidence type="ECO:0000256" key="4">
    <source>
        <dbReference type="ARBA" id="ARBA00022801"/>
    </source>
</evidence>